<dbReference type="InterPro" id="IPR018060">
    <property type="entry name" value="HTH_AraC"/>
</dbReference>
<evidence type="ECO:0000313" key="6">
    <source>
        <dbReference type="EMBL" id="PWR20574.1"/>
    </source>
</evidence>
<proteinExistence type="predicted"/>
<dbReference type="PANTHER" id="PTHR47894:SF1">
    <property type="entry name" value="HTH-TYPE TRANSCRIPTIONAL REGULATOR VQSM"/>
    <property type="match status" value="1"/>
</dbReference>
<dbReference type="GO" id="GO:0003700">
    <property type="term" value="F:DNA-binding transcription factor activity"/>
    <property type="evidence" value="ECO:0007669"/>
    <property type="project" value="InterPro"/>
</dbReference>
<sequence length="357" mass="36711">MSGGTVSIPYIRSVVETAASLVPGLTAAAILARAGIGAARLAQGDGALTLAEVDRVWAAAAALTGDPALGIEIGRRTEFASFGLAGQVMATAPDLGAALRAAMRFTPLIGEGSLIGIAHEPGLVLVTHRPQSPDWPLKEMRVDAALAAALVLSRLITGTRLAPAEVRFERAAPRDSGPWAAFFAAPLRFGAGMNALAWTHAQLATPARSADEALHALLLRHAEGVAAARLSASGAVADLRLCLQRLLAAGEAPTIERAAAVLNASSRSLQRALADQGTSFTAERDALRLALARRLLADGGLGVEAVARRLGFAEAAVFVRAFRRWTGETPARWRRVNASGPSAASSGASGPGTGRPA</sequence>
<dbReference type="GO" id="GO:0005829">
    <property type="term" value="C:cytosol"/>
    <property type="evidence" value="ECO:0007669"/>
    <property type="project" value="TreeGrafter"/>
</dbReference>
<keyword evidence="3" id="KW-0804">Transcription</keyword>
<name>A0A317E2D3_9PROT</name>
<dbReference type="Gene3D" id="1.10.10.60">
    <property type="entry name" value="Homeodomain-like"/>
    <property type="match status" value="1"/>
</dbReference>
<keyword evidence="2" id="KW-0238">DNA-binding</keyword>
<dbReference type="AlphaFoldDB" id="A0A317E2D3"/>
<evidence type="ECO:0000256" key="2">
    <source>
        <dbReference type="ARBA" id="ARBA00023125"/>
    </source>
</evidence>
<dbReference type="SMART" id="SM00342">
    <property type="entry name" value="HTH_ARAC"/>
    <property type="match status" value="1"/>
</dbReference>
<organism evidence="6 7">
    <name type="scientific">Zavarzinia compransoris</name>
    <dbReference type="NCBI Taxonomy" id="1264899"/>
    <lineage>
        <taxon>Bacteria</taxon>
        <taxon>Pseudomonadati</taxon>
        <taxon>Pseudomonadota</taxon>
        <taxon>Alphaproteobacteria</taxon>
        <taxon>Rhodospirillales</taxon>
        <taxon>Zavarziniaceae</taxon>
        <taxon>Zavarzinia</taxon>
    </lineage>
</organism>
<evidence type="ECO:0000256" key="3">
    <source>
        <dbReference type="ARBA" id="ARBA00023163"/>
    </source>
</evidence>
<dbReference type="EMBL" id="QGLF01000003">
    <property type="protein sequence ID" value="PWR20574.1"/>
    <property type="molecule type" value="Genomic_DNA"/>
</dbReference>
<evidence type="ECO:0000259" key="5">
    <source>
        <dbReference type="PROSITE" id="PS01124"/>
    </source>
</evidence>
<dbReference type="OrthoDB" id="9805730at2"/>
<reference evidence="7" key="1">
    <citation type="submission" date="2018-05" db="EMBL/GenBank/DDBJ databases">
        <title>Zavarzinia sp. HR-AS.</title>
        <authorList>
            <person name="Lee Y."/>
            <person name="Jeon C.O."/>
        </authorList>
    </citation>
    <scope>NUCLEOTIDE SEQUENCE [LARGE SCALE GENOMIC DNA]</scope>
    <source>
        <strain evidence="7">DSM 1231</strain>
    </source>
</reference>
<dbReference type="Proteomes" id="UP000246077">
    <property type="component" value="Unassembled WGS sequence"/>
</dbReference>
<dbReference type="Pfam" id="PF12833">
    <property type="entry name" value="HTH_18"/>
    <property type="match status" value="1"/>
</dbReference>
<evidence type="ECO:0000313" key="7">
    <source>
        <dbReference type="Proteomes" id="UP000246077"/>
    </source>
</evidence>
<feature type="region of interest" description="Disordered" evidence="4">
    <location>
        <begin position="335"/>
        <end position="357"/>
    </location>
</feature>
<dbReference type="PROSITE" id="PS00041">
    <property type="entry name" value="HTH_ARAC_FAMILY_1"/>
    <property type="match status" value="1"/>
</dbReference>
<dbReference type="SUPFAM" id="SSF46689">
    <property type="entry name" value="Homeodomain-like"/>
    <property type="match status" value="1"/>
</dbReference>
<gene>
    <name evidence="6" type="ORF">DKG75_11235</name>
</gene>
<dbReference type="InterPro" id="IPR018062">
    <property type="entry name" value="HTH_AraC-typ_CS"/>
</dbReference>
<comment type="caution">
    <text evidence="6">The sequence shown here is derived from an EMBL/GenBank/DDBJ whole genome shotgun (WGS) entry which is preliminary data.</text>
</comment>
<feature type="compositionally biased region" description="Low complexity" evidence="4">
    <location>
        <begin position="338"/>
        <end position="348"/>
    </location>
</feature>
<dbReference type="InterPro" id="IPR009057">
    <property type="entry name" value="Homeodomain-like_sf"/>
</dbReference>
<dbReference type="PROSITE" id="PS01124">
    <property type="entry name" value="HTH_ARAC_FAMILY_2"/>
    <property type="match status" value="1"/>
</dbReference>
<dbReference type="PANTHER" id="PTHR47894">
    <property type="entry name" value="HTH-TYPE TRANSCRIPTIONAL REGULATOR GADX"/>
    <property type="match status" value="1"/>
</dbReference>
<keyword evidence="1" id="KW-0805">Transcription regulation</keyword>
<dbReference type="InterPro" id="IPR032687">
    <property type="entry name" value="AraC-type_N"/>
</dbReference>
<dbReference type="RefSeq" id="WP_109921218.1">
    <property type="nucleotide sequence ID" value="NZ_QGLF01000003.1"/>
</dbReference>
<dbReference type="GO" id="GO:0000976">
    <property type="term" value="F:transcription cis-regulatory region binding"/>
    <property type="evidence" value="ECO:0007669"/>
    <property type="project" value="TreeGrafter"/>
</dbReference>
<feature type="domain" description="HTH araC/xylS-type" evidence="5">
    <location>
        <begin position="237"/>
        <end position="336"/>
    </location>
</feature>
<keyword evidence="7" id="KW-1185">Reference proteome</keyword>
<evidence type="ECO:0000256" key="1">
    <source>
        <dbReference type="ARBA" id="ARBA00023015"/>
    </source>
</evidence>
<protein>
    <recommendedName>
        <fullName evidence="5">HTH araC/xylS-type domain-containing protein</fullName>
    </recommendedName>
</protein>
<evidence type="ECO:0000256" key="4">
    <source>
        <dbReference type="SAM" id="MobiDB-lite"/>
    </source>
</evidence>
<dbReference type="Pfam" id="PF12625">
    <property type="entry name" value="Arabinose_bd"/>
    <property type="match status" value="1"/>
</dbReference>
<accession>A0A317E2D3</accession>